<sequence>MSVPILNSSAWREFRGVPSSAGVNPTTHLANVADATGKLHSCYVKLLRPNTPALLCEAIGWALANPVGVPVTSFGAIILVPLDKLGNCMTLPQWTSGQSVCAAWCTEIVAGKSVRQVHKWAFWMARKRCLHSKDVRSIASFDVWTDNRDRNFGNVIRSPSGGYIAIDHETVLHDLLWLPTGTSYARRSLVDEARQHLSAGDLKQFNVELAGASGKHGSGLAAVQDALNQFIDGLYPHAAPALGKAVIEYLGLRSQAGWLANEIGVIA</sequence>
<dbReference type="RefSeq" id="WP_143098170.1">
    <property type="nucleotide sequence ID" value="NZ_CP041745.1"/>
</dbReference>
<dbReference type="STRING" id="420953.SAMN05192543_1129"/>
<evidence type="ECO:0008006" key="3">
    <source>
        <dbReference type="Google" id="ProtNLM"/>
    </source>
</evidence>
<dbReference type="Proteomes" id="UP000199548">
    <property type="component" value="Unassembled WGS sequence"/>
</dbReference>
<gene>
    <name evidence="1" type="ORF">SAMN05192543_1129</name>
</gene>
<evidence type="ECO:0000313" key="1">
    <source>
        <dbReference type="EMBL" id="SFJ84668.1"/>
    </source>
</evidence>
<proteinExistence type="predicted"/>
<evidence type="ECO:0000313" key="2">
    <source>
        <dbReference type="Proteomes" id="UP000199548"/>
    </source>
</evidence>
<reference evidence="1 2" key="1">
    <citation type="submission" date="2016-10" db="EMBL/GenBank/DDBJ databases">
        <authorList>
            <person name="de Groot N.N."/>
        </authorList>
    </citation>
    <scope>NUCLEOTIDE SEQUENCE [LARGE SCALE GENOMIC DNA]</scope>
    <source>
        <strain evidence="1 2">LMG 23650</strain>
    </source>
</reference>
<protein>
    <recommendedName>
        <fullName evidence="3">HipA-like C-terminal domain-containing protein</fullName>
    </recommendedName>
</protein>
<dbReference type="EMBL" id="FOQU01000012">
    <property type="protein sequence ID" value="SFJ84668.1"/>
    <property type="molecule type" value="Genomic_DNA"/>
</dbReference>
<dbReference type="AlphaFoldDB" id="A0A1I3UMH7"/>
<keyword evidence="2" id="KW-1185">Reference proteome</keyword>
<name>A0A1I3UMH7_9BURK</name>
<dbReference type="OrthoDB" id="9128719at2"/>
<organism evidence="1 2">
    <name type="scientific">Paraburkholderia megapolitana</name>
    <dbReference type="NCBI Taxonomy" id="420953"/>
    <lineage>
        <taxon>Bacteria</taxon>
        <taxon>Pseudomonadati</taxon>
        <taxon>Pseudomonadota</taxon>
        <taxon>Betaproteobacteria</taxon>
        <taxon>Burkholderiales</taxon>
        <taxon>Burkholderiaceae</taxon>
        <taxon>Paraburkholderia</taxon>
    </lineage>
</organism>
<accession>A0A1I3UMH7</accession>